<dbReference type="EMBL" id="LDJX01000002">
    <property type="protein sequence ID" value="KPM32451.1"/>
    <property type="molecule type" value="Genomic_DNA"/>
</dbReference>
<dbReference type="InterPro" id="IPR025698">
    <property type="entry name" value="2TM_dom"/>
</dbReference>
<name>A0A0P7B2H7_9FLAO</name>
<feature type="transmembrane region" description="Helical" evidence="1">
    <location>
        <begin position="61"/>
        <end position="82"/>
    </location>
</feature>
<dbReference type="AlphaFoldDB" id="A0A0P7B2H7"/>
<keyword evidence="1" id="KW-0472">Membrane</keyword>
<dbReference type="RefSeq" id="WP_054558119.1">
    <property type="nucleotide sequence ID" value="NZ_LDJX01000002.1"/>
</dbReference>
<keyword evidence="4" id="KW-1185">Reference proteome</keyword>
<proteinExistence type="predicted"/>
<dbReference type="Pfam" id="PF13239">
    <property type="entry name" value="2TM"/>
    <property type="match status" value="1"/>
</dbReference>
<evidence type="ECO:0000259" key="2">
    <source>
        <dbReference type="Pfam" id="PF13239"/>
    </source>
</evidence>
<dbReference type="Proteomes" id="UP000050280">
    <property type="component" value="Unassembled WGS sequence"/>
</dbReference>
<accession>A0A0P7B2H7</accession>
<dbReference type="OrthoDB" id="1443721at2"/>
<evidence type="ECO:0000256" key="1">
    <source>
        <dbReference type="SAM" id="Phobius"/>
    </source>
</evidence>
<protein>
    <recommendedName>
        <fullName evidence="2">2TM domain-containing protein</fullName>
    </recommendedName>
</protein>
<comment type="caution">
    <text evidence="3">The sequence shown here is derived from an EMBL/GenBank/DDBJ whole genome shotgun (WGS) entry which is preliminary data.</text>
</comment>
<keyword evidence="1" id="KW-1133">Transmembrane helix</keyword>
<gene>
    <name evidence="3" type="ORF">I595_867</name>
</gene>
<keyword evidence="1" id="KW-0812">Transmembrane</keyword>
<sequence>MFSKRKGKTEVDLEQHELLENAQKRIKQKKRLFSHFVIFLIGSVFLILINKILKVQAEYNWFAWAITAWAFLFMIHAFNVFVTHKFMGKEWERSQREKLVAKQKNRIAALQKEIETDFPISNINKKKDLPDH</sequence>
<dbReference type="PATRIC" id="fig|1300341.3.peg.1084"/>
<reference evidence="3 4" key="1">
    <citation type="submission" date="2015-09" db="EMBL/GenBank/DDBJ databases">
        <title>Genome sequence of the marine flavobacterium Croceitalea dokdonensis DOKDO 023 that contains proton- and sodium-pumping rhodopsins.</title>
        <authorList>
            <person name="Kwon S.-K."/>
            <person name="Lee H.K."/>
            <person name="Kwak M.-J."/>
            <person name="Kim J.F."/>
        </authorList>
    </citation>
    <scope>NUCLEOTIDE SEQUENCE [LARGE SCALE GENOMIC DNA]</scope>
    <source>
        <strain evidence="3 4">DOKDO 023</strain>
    </source>
</reference>
<evidence type="ECO:0000313" key="4">
    <source>
        <dbReference type="Proteomes" id="UP000050280"/>
    </source>
</evidence>
<feature type="domain" description="2TM" evidence="2">
    <location>
        <begin position="20"/>
        <end position="100"/>
    </location>
</feature>
<feature type="transmembrane region" description="Helical" evidence="1">
    <location>
        <begin position="32"/>
        <end position="49"/>
    </location>
</feature>
<evidence type="ECO:0000313" key="3">
    <source>
        <dbReference type="EMBL" id="KPM32451.1"/>
    </source>
</evidence>
<organism evidence="3 4">
    <name type="scientific">Croceitalea dokdonensis DOKDO 023</name>
    <dbReference type="NCBI Taxonomy" id="1300341"/>
    <lineage>
        <taxon>Bacteria</taxon>
        <taxon>Pseudomonadati</taxon>
        <taxon>Bacteroidota</taxon>
        <taxon>Flavobacteriia</taxon>
        <taxon>Flavobacteriales</taxon>
        <taxon>Flavobacteriaceae</taxon>
        <taxon>Croceitalea</taxon>
    </lineage>
</organism>
<dbReference type="STRING" id="1300341.I595_867"/>